<sequence>MPRRQVCEDEENIVSITEDDGVHLLDDDDVETARTVLTKGNGMDVEDDVWAAAVARLGLENDQPIWGLVQMKPIVEDVWANVIGRMTLVDEPPVWGYVEPKSIYLAYEPTAHM</sequence>
<organism evidence="1 2">
    <name type="scientific">Hibiscus sabdariffa</name>
    <name type="common">roselle</name>
    <dbReference type="NCBI Taxonomy" id="183260"/>
    <lineage>
        <taxon>Eukaryota</taxon>
        <taxon>Viridiplantae</taxon>
        <taxon>Streptophyta</taxon>
        <taxon>Embryophyta</taxon>
        <taxon>Tracheophyta</taxon>
        <taxon>Spermatophyta</taxon>
        <taxon>Magnoliopsida</taxon>
        <taxon>eudicotyledons</taxon>
        <taxon>Gunneridae</taxon>
        <taxon>Pentapetalae</taxon>
        <taxon>rosids</taxon>
        <taxon>malvids</taxon>
        <taxon>Malvales</taxon>
        <taxon>Malvaceae</taxon>
        <taxon>Malvoideae</taxon>
        <taxon>Hibiscus</taxon>
    </lineage>
</organism>
<evidence type="ECO:0000313" key="2">
    <source>
        <dbReference type="Proteomes" id="UP001396334"/>
    </source>
</evidence>
<gene>
    <name evidence="1" type="ORF">V6N11_033974</name>
</gene>
<evidence type="ECO:0000313" key="1">
    <source>
        <dbReference type="EMBL" id="KAK9018929.1"/>
    </source>
</evidence>
<name>A0ABR2S1A2_9ROSI</name>
<accession>A0ABR2S1A2</accession>
<keyword evidence="2" id="KW-1185">Reference proteome</keyword>
<dbReference type="Proteomes" id="UP001396334">
    <property type="component" value="Unassembled WGS sequence"/>
</dbReference>
<reference evidence="1 2" key="1">
    <citation type="journal article" date="2024" name="G3 (Bethesda)">
        <title>Genome assembly of Hibiscus sabdariffa L. provides insights into metabolisms of medicinal natural products.</title>
        <authorList>
            <person name="Kim T."/>
        </authorList>
    </citation>
    <scope>NUCLEOTIDE SEQUENCE [LARGE SCALE GENOMIC DNA]</scope>
    <source>
        <strain evidence="1">TK-2024</strain>
        <tissue evidence="1">Old leaves</tissue>
    </source>
</reference>
<comment type="caution">
    <text evidence="1">The sequence shown here is derived from an EMBL/GenBank/DDBJ whole genome shotgun (WGS) entry which is preliminary data.</text>
</comment>
<protein>
    <submittedName>
        <fullName evidence="1">Uncharacterized protein</fullName>
    </submittedName>
</protein>
<proteinExistence type="predicted"/>
<dbReference type="EMBL" id="JBBPBN010000018">
    <property type="protein sequence ID" value="KAK9018929.1"/>
    <property type="molecule type" value="Genomic_DNA"/>
</dbReference>